<keyword evidence="1" id="KW-1133">Transmembrane helix</keyword>
<dbReference type="EMBL" id="JANGAC010000027">
    <property type="protein sequence ID" value="MCQ4925670.1"/>
    <property type="molecule type" value="Genomic_DNA"/>
</dbReference>
<sequence length="150" mass="16976">MEITLEQIDLIRKRANVSYKEAKEALEKFNGNIVETLSFLEEQNKIKSEGGIKDSSFMKNIQDSASRLNKINFIIYKNEKTVLNISSLIALTIGVFTLPFSIAVILLLVLTHHKIRLEKDNGEECSINDKIDKISSDLTSATDKIVNEFK</sequence>
<name>A0ABT1SGP3_9FIRM</name>
<accession>A0ABT1SGP3</accession>
<evidence type="ECO:0000256" key="1">
    <source>
        <dbReference type="SAM" id="Phobius"/>
    </source>
</evidence>
<keyword evidence="3" id="KW-1185">Reference proteome</keyword>
<comment type="caution">
    <text evidence="2">The sequence shown here is derived from an EMBL/GenBank/DDBJ whole genome shotgun (WGS) entry which is preliminary data.</text>
</comment>
<feature type="transmembrane region" description="Helical" evidence="1">
    <location>
        <begin position="88"/>
        <end position="110"/>
    </location>
</feature>
<evidence type="ECO:0000313" key="2">
    <source>
        <dbReference type="EMBL" id="MCQ4925670.1"/>
    </source>
</evidence>
<keyword evidence="1" id="KW-0472">Membrane</keyword>
<keyword evidence="1" id="KW-0812">Transmembrane</keyword>
<gene>
    <name evidence="2" type="ORF">NE686_21415</name>
</gene>
<dbReference type="Proteomes" id="UP001524478">
    <property type="component" value="Unassembled WGS sequence"/>
</dbReference>
<protein>
    <submittedName>
        <fullName evidence="2">DUF4342 domain-containing protein</fullName>
    </submittedName>
</protein>
<organism evidence="2 3">
    <name type="scientific">Tissierella carlieri</name>
    <dbReference type="NCBI Taxonomy" id="689904"/>
    <lineage>
        <taxon>Bacteria</taxon>
        <taxon>Bacillati</taxon>
        <taxon>Bacillota</taxon>
        <taxon>Tissierellia</taxon>
        <taxon>Tissierellales</taxon>
        <taxon>Tissierellaceae</taxon>
        <taxon>Tissierella</taxon>
    </lineage>
</organism>
<dbReference type="RefSeq" id="WP_216554628.1">
    <property type="nucleotide sequence ID" value="NZ_JAHLOH010000012.1"/>
</dbReference>
<reference evidence="2 3" key="1">
    <citation type="submission" date="2022-06" db="EMBL/GenBank/DDBJ databases">
        <title>Isolation of gut microbiota from human fecal samples.</title>
        <authorList>
            <person name="Pamer E.G."/>
            <person name="Barat B."/>
            <person name="Waligurski E."/>
            <person name="Medina S."/>
            <person name="Paddock L."/>
            <person name="Mostad J."/>
        </authorList>
    </citation>
    <scope>NUCLEOTIDE SEQUENCE [LARGE SCALE GENOMIC DNA]</scope>
    <source>
        <strain evidence="2 3">DFI.7.95</strain>
    </source>
</reference>
<evidence type="ECO:0000313" key="3">
    <source>
        <dbReference type="Proteomes" id="UP001524478"/>
    </source>
</evidence>
<proteinExistence type="predicted"/>